<keyword evidence="5" id="KW-0547">Nucleotide-binding</keyword>
<evidence type="ECO:0000259" key="10">
    <source>
        <dbReference type="PROSITE" id="PS50893"/>
    </source>
</evidence>
<evidence type="ECO:0000313" key="11">
    <source>
        <dbReference type="Proteomes" id="UP000038045"/>
    </source>
</evidence>
<evidence type="ECO:0000256" key="9">
    <source>
        <dbReference type="SAM" id="Phobius"/>
    </source>
</evidence>
<accession>A0A0N4Z0G5</accession>
<feature type="transmembrane region" description="Helical" evidence="9">
    <location>
        <begin position="418"/>
        <end position="438"/>
    </location>
</feature>
<evidence type="ECO:0000256" key="8">
    <source>
        <dbReference type="ARBA" id="ARBA00023136"/>
    </source>
</evidence>
<dbReference type="SMART" id="SM00382">
    <property type="entry name" value="AAA"/>
    <property type="match status" value="1"/>
</dbReference>
<dbReference type="Gene3D" id="3.40.50.300">
    <property type="entry name" value="P-loop containing nucleotide triphosphate hydrolases"/>
    <property type="match status" value="1"/>
</dbReference>
<feature type="transmembrane region" description="Helical" evidence="9">
    <location>
        <begin position="495"/>
        <end position="520"/>
    </location>
</feature>
<protein>
    <submittedName>
        <fullName evidence="12">ABC transporter domain-containing protein</fullName>
    </submittedName>
</protein>
<dbReference type="PANTHER" id="PTHR48041">
    <property type="entry name" value="ABC TRANSPORTER G FAMILY MEMBER 28"/>
    <property type="match status" value="1"/>
</dbReference>
<keyword evidence="7 9" id="KW-1133">Transmembrane helix</keyword>
<keyword evidence="4 9" id="KW-0812">Transmembrane</keyword>
<dbReference type="InterPro" id="IPR003593">
    <property type="entry name" value="AAA+_ATPase"/>
</dbReference>
<keyword evidence="3" id="KW-0813">Transport</keyword>
<proteinExistence type="inferred from homology"/>
<dbReference type="GO" id="GO:0005886">
    <property type="term" value="C:plasma membrane"/>
    <property type="evidence" value="ECO:0007669"/>
    <property type="project" value="TreeGrafter"/>
</dbReference>
<evidence type="ECO:0000313" key="12">
    <source>
        <dbReference type="WBParaSite" id="PTRK_0000019500.2"/>
    </source>
</evidence>
<sequence length="649" mass="73161">MNTLKSYPTVSSLRSTLGDELKKDDTSTCQYSLLSSKGASKGVELTWSDIEVSVPYGKSRKTILKGVSGIAKPGEMLAIMGASGAGKTTLLNLLTNIDQTKIKKSGVVRVNGKYLTIKEMRTISAYVQQVDVFAPRLTVLEQLSISAKLRMGRKCDSLKKEETVERLLRQMRLGDCKNTMIGSPTTQKGISIGEKKRLAIACELMDDPKILFCDEPTSGLDSYMAFQVVSAMEHQAKFNKTIVSTIHQPSSEVFYKFDKVCLMANGKVAYFGPAKELTKFWYSISPTLECPPSYNPADFAIKMLSNSEDTDQEAVDVRIRMITEAYEKSDYYKDIIDKVTDLNTQTAIEDESNKISTEYAASFWTQIKLMVWRGFKTLSREPMLFRTRIVQTLFTVSILVALYWNMDLNASTIQNFQGLLYLTALQLNMFLFSTAFTLTSELPLAIREYKAGIYGLWPYYIGKSLSEVPQITLLGLIFSTALYWSTGLYREIYSFIKFALVNTVTINTSLAFAHMAACIFFIEEHTMLFLCALGYPLVLFAGFYMRSPLIPIYMKPFEYVSFYQYAHSSIVANQWSNIGHIEGCMPSNVTLKPNSFERHCQYSTGKEILESNGLVSESYWIKLGSFIFIFLVFKVIGGLALQVRGRLMK</sequence>
<dbReference type="Proteomes" id="UP000038045">
    <property type="component" value="Unplaced"/>
</dbReference>
<evidence type="ECO:0000256" key="3">
    <source>
        <dbReference type="ARBA" id="ARBA00022448"/>
    </source>
</evidence>
<evidence type="ECO:0000256" key="2">
    <source>
        <dbReference type="ARBA" id="ARBA00005814"/>
    </source>
</evidence>
<feature type="transmembrane region" description="Helical" evidence="9">
    <location>
        <begin position="619"/>
        <end position="641"/>
    </location>
</feature>
<comment type="subcellular location">
    <subcellularLocation>
        <location evidence="1">Membrane</location>
        <topology evidence="1">Multi-pass membrane protein</topology>
    </subcellularLocation>
</comment>
<dbReference type="InterPro" id="IPR027417">
    <property type="entry name" value="P-loop_NTPase"/>
</dbReference>
<dbReference type="PANTHER" id="PTHR48041:SF104">
    <property type="entry name" value="ABC TRANSPORTER DOMAIN-CONTAINING PROTEIN"/>
    <property type="match status" value="1"/>
</dbReference>
<reference evidence="12" key="1">
    <citation type="submission" date="2017-02" db="UniProtKB">
        <authorList>
            <consortium name="WormBaseParasite"/>
        </authorList>
    </citation>
    <scope>IDENTIFICATION</scope>
</reference>
<dbReference type="GO" id="GO:0005524">
    <property type="term" value="F:ATP binding"/>
    <property type="evidence" value="ECO:0007669"/>
    <property type="project" value="UniProtKB-KW"/>
</dbReference>
<evidence type="ECO:0000256" key="7">
    <source>
        <dbReference type="ARBA" id="ARBA00022989"/>
    </source>
</evidence>
<dbReference type="SUPFAM" id="SSF52540">
    <property type="entry name" value="P-loop containing nucleoside triphosphate hydrolases"/>
    <property type="match status" value="1"/>
</dbReference>
<dbReference type="PROSITE" id="PS50893">
    <property type="entry name" value="ABC_TRANSPORTER_2"/>
    <property type="match status" value="1"/>
</dbReference>
<dbReference type="CDD" id="cd03213">
    <property type="entry name" value="ABCG_EPDR"/>
    <property type="match status" value="1"/>
</dbReference>
<feature type="transmembrane region" description="Helical" evidence="9">
    <location>
        <begin position="389"/>
        <end position="406"/>
    </location>
</feature>
<evidence type="ECO:0000256" key="5">
    <source>
        <dbReference type="ARBA" id="ARBA00022741"/>
    </source>
</evidence>
<name>A0A0N4Z0G5_PARTI</name>
<dbReference type="STRING" id="131310.A0A0N4Z0G5"/>
<comment type="similarity">
    <text evidence="2">Belongs to the ABC transporter superfamily. ABCG family. Eye pigment precursor importer (TC 3.A.1.204) subfamily.</text>
</comment>
<dbReference type="GO" id="GO:0016887">
    <property type="term" value="F:ATP hydrolysis activity"/>
    <property type="evidence" value="ECO:0007669"/>
    <property type="project" value="InterPro"/>
</dbReference>
<dbReference type="InterPro" id="IPR003439">
    <property type="entry name" value="ABC_transporter-like_ATP-bd"/>
</dbReference>
<keyword evidence="11" id="KW-1185">Reference proteome</keyword>
<feature type="domain" description="ABC transporter" evidence="10">
    <location>
        <begin position="45"/>
        <end position="290"/>
    </location>
</feature>
<dbReference type="GO" id="GO:0140359">
    <property type="term" value="F:ABC-type transporter activity"/>
    <property type="evidence" value="ECO:0007669"/>
    <property type="project" value="InterPro"/>
</dbReference>
<dbReference type="Pfam" id="PF00005">
    <property type="entry name" value="ABC_tran"/>
    <property type="match status" value="1"/>
</dbReference>
<dbReference type="WBParaSite" id="PTRK_0000019500.2">
    <property type="protein sequence ID" value="PTRK_0000019500.2"/>
    <property type="gene ID" value="PTRK_0000019500"/>
</dbReference>
<dbReference type="AlphaFoldDB" id="A0A0N4Z0G5"/>
<evidence type="ECO:0000256" key="6">
    <source>
        <dbReference type="ARBA" id="ARBA00022840"/>
    </source>
</evidence>
<feature type="transmembrane region" description="Helical" evidence="9">
    <location>
        <begin position="527"/>
        <end position="545"/>
    </location>
</feature>
<keyword evidence="8 9" id="KW-0472">Membrane</keyword>
<organism evidence="11 12">
    <name type="scientific">Parastrongyloides trichosuri</name>
    <name type="common">Possum-specific nematode worm</name>
    <dbReference type="NCBI Taxonomy" id="131310"/>
    <lineage>
        <taxon>Eukaryota</taxon>
        <taxon>Metazoa</taxon>
        <taxon>Ecdysozoa</taxon>
        <taxon>Nematoda</taxon>
        <taxon>Chromadorea</taxon>
        <taxon>Rhabditida</taxon>
        <taxon>Tylenchina</taxon>
        <taxon>Panagrolaimomorpha</taxon>
        <taxon>Strongyloidoidea</taxon>
        <taxon>Strongyloididae</taxon>
        <taxon>Parastrongyloides</taxon>
    </lineage>
</organism>
<evidence type="ECO:0000256" key="1">
    <source>
        <dbReference type="ARBA" id="ARBA00004141"/>
    </source>
</evidence>
<dbReference type="InterPro" id="IPR013525">
    <property type="entry name" value="ABC2_TM"/>
</dbReference>
<dbReference type="InterPro" id="IPR050352">
    <property type="entry name" value="ABCG_transporters"/>
</dbReference>
<keyword evidence="6" id="KW-0067">ATP-binding</keyword>
<evidence type="ECO:0000256" key="4">
    <source>
        <dbReference type="ARBA" id="ARBA00022692"/>
    </source>
</evidence>
<dbReference type="Pfam" id="PF01061">
    <property type="entry name" value="ABC2_membrane"/>
    <property type="match status" value="1"/>
</dbReference>